<keyword evidence="1" id="KW-0472">Membrane</keyword>
<keyword evidence="1" id="KW-0812">Transmembrane</keyword>
<dbReference type="WBParaSite" id="MBELARI_LOCUS12622">
    <property type="protein sequence ID" value="MBELARI_LOCUS12622"/>
    <property type="gene ID" value="MBELARI_LOCUS12622"/>
</dbReference>
<proteinExistence type="predicted"/>
<evidence type="ECO:0000256" key="1">
    <source>
        <dbReference type="SAM" id="Phobius"/>
    </source>
</evidence>
<evidence type="ECO:0000313" key="3">
    <source>
        <dbReference type="WBParaSite" id="MBELARI_LOCUS12622"/>
    </source>
</evidence>
<keyword evidence="2" id="KW-1185">Reference proteome</keyword>
<accession>A0AAF3EF81</accession>
<reference evidence="3" key="1">
    <citation type="submission" date="2024-02" db="UniProtKB">
        <authorList>
            <consortium name="WormBaseParasite"/>
        </authorList>
    </citation>
    <scope>IDENTIFICATION</scope>
</reference>
<name>A0AAF3EF81_9BILA</name>
<keyword evidence="1" id="KW-1133">Transmembrane helix</keyword>
<feature type="transmembrane region" description="Helical" evidence="1">
    <location>
        <begin position="140"/>
        <end position="166"/>
    </location>
</feature>
<feature type="transmembrane region" description="Helical" evidence="1">
    <location>
        <begin position="88"/>
        <end position="111"/>
    </location>
</feature>
<evidence type="ECO:0000313" key="2">
    <source>
        <dbReference type="Proteomes" id="UP000887575"/>
    </source>
</evidence>
<sequence>MAIRDHFHVLANPNLIVDRGRYKCCCGLLSIKVAALLFFIAELFVLGAALSNALMLKKAFCWSYFTAMMVLVGCMLATLLGNHMTGKIVVYLLPLLNGISITFCLAGILHFKGMLAGCFYVGANFAFLENTMEDSEKGNVLIGALIIAIPFYIWEYLVYCLLYIYYKEKADRVGLELGKVKVTKAQQTSSVMGDSLVAIPVKHIGVQRVSGERVNVNVEDDPSYK</sequence>
<dbReference type="Proteomes" id="UP000887575">
    <property type="component" value="Unassembled WGS sequence"/>
</dbReference>
<dbReference type="AlphaFoldDB" id="A0AAF3EF81"/>
<organism evidence="2 3">
    <name type="scientific">Mesorhabditis belari</name>
    <dbReference type="NCBI Taxonomy" id="2138241"/>
    <lineage>
        <taxon>Eukaryota</taxon>
        <taxon>Metazoa</taxon>
        <taxon>Ecdysozoa</taxon>
        <taxon>Nematoda</taxon>
        <taxon>Chromadorea</taxon>
        <taxon>Rhabditida</taxon>
        <taxon>Rhabditina</taxon>
        <taxon>Rhabditomorpha</taxon>
        <taxon>Rhabditoidea</taxon>
        <taxon>Rhabditidae</taxon>
        <taxon>Mesorhabditinae</taxon>
        <taxon>Mesorhabditis</taxon>
    </lineage>
</organism>
<protein>
    <submittedName>
        <fullName evidence="3">Uncharacterized protein</fullName>
    </submittedName>
</protein>
<feature type="transmembrane region" description="Helical" evidence="1">
    <location>
        <begin position="29"/>
        <end position="50"/>
    </location>
</feature>
<feature type="transmembrane region" description="Helical" evidence="1">
    <location>
        <begin position="62"/>
        <end position="81"/>
    </location>
</feature>